<evidence type="ECO:0000259" key="1">
    <source>
        <dbReference type="Pfam" id="PF17775"/>
    </source>
</evidence>
<dbReference type="AlphaFoldDB" id="A0AAD7XS13"/>
<keyword evidence="3" id="KW-1185">Reference proteome</keyword>
<organism evidence="2 3">
    <name type="scientific">Chrysophaeum taylorii</name>
    <dbReference type="NCBI Taxonomy" id="2483200"/>
    <lineage>
        <taxon>Eukaryota</taxon>
        <taxon>Sar</taxon>
        <taxon>Stramenopiles</taxon>
        <taxon>Ochrophyta</taxon>
        <taxon>Pelagophyceae</taxon>
        <taxon>Pelagomonadales</taxon>
        <taxon>Pelagomonadaceae</taxon>
        <taxon>Chrysophaeum</taxon>
    </lineage>
</organism>
<dbReference type="Pfam" id="PF17775">
    <property type="entry name" value="YchJ_M-like"/>
    <property type="match status" value="1"/>
</dbReference>
<dbReference type="InterPro" id="IPR032710">
    <property type="entry name" value="NTF2-like_dom_sf"/>
</dbReference>
<evidence type="ECO:0000313" key="3">
    <source>
        <dbReference type="Proteomes" id="UP001230188"/>
    </source>
</evidence>
<gene>
    <name evidence="2" type="ORF">CTAYLR_005953</name>
</gene>
<name>A0AAD7XS13_9STRA</name>
<dbReference type="SUPFAM" id="SSF54427">
    <property type="entry name" value="NTF2-like"/>
    <property type="match status" value="1"/>
</dbReference>
<dbReference type="Gene3D" id="3.10.450.50">
    <property type="match status" value="1"/>
</dbReference>
<dbReference type="EMBL" id="JAQMWT010000166">
    <property type="protein sequence ID" value="KAJ8608575.1"/>
    <property type="molecule type" value="Genomic_DNA"/>
</dbReference>
<protein>
    <recommendedName>
        <fullName evidence="1">YchJ-like middle NTF2-like domain-containing protein</fullName>
    </recommendedName>
</protein>
<sequence length="183" mass="20266">MFVMALLVRDVVVCGPKRGFGPAPPCICGSGLESDRCCERLVRDLGARRKATPGAIVRSRYRAYAKGAHAYLMDTTHELNSQYSEDRTTWRASLAQQPYGEYRFLGATILDETVDGDSAKVRFVAKLKLKTSGRRADFQELSYFKRTDDGWKYLGGDVTTAPVVDLKTGENADDLLGDLTSRS</sequence>
<reference evidence="2" key="1">
    <citation type="submission" date="2023-01" db="EMBL/GenBank/DDBJ databases">
        <title>Metagenome sequencing of chrysophaentin producing Chrysophaeum taylorii.</title>
        <authorList>
            <person name="Davison J."/>
            <person name="Bewley C."/>
        </authorList>
    </citation>
    <scope>NUCLEOTIDE SEQUENCE</scope>
    <source>
        <strain evidence="2">NIES-1699</strain>
    </source>
</reference>
<proteinExistence type="predicted"/>
<feature type="domain" description="YchJ-like middle NTF2-like" evidence="1">
    <location>
        <begin position="52"/>
        <end position="156"/>
    </location>
</feature>
<evidence type="ECO:0000313" key="2">
    <source>
        <dbReference type="EMBL" id="KAJ8608575.1"/>
    </source>
</evidence>
<comment type="caution">
    <text evidence="2">The sequence shown here is derived from an EMBL/GenBank/DDBJ whole genome shotgun (WGS) entry which is preliminary data.</text>
</comment>
<accession>A0AAD7XS13</accession>
<dbReference type="InterPro" id="IPR048469">
    <property type="entry name" value="YchJ-like_M"/>
</dbReference>
<dbReference type="Proteomes" id="UP001230188">
    <property type="component" value="Unassembled WGS sequence"/>
</dbReference>